<dbReference type="InterPro" id="IPR041465">
    <property type="entry name" value="SfsA_N"/>
</dbReference>
<sequence length="233" mass="25918">MQYKTVKQGIFRARPNRFIAHVELAGETCVCHVKNTGRCRELLLDGATVYVEESRNPARKTKYDLIAVEKGNLLINMDSQAPNRAAAEFLPKLLPGLTLLRPETVYGSSRFDFYAEAGRGKWFWEVKGVTLEEDGTAMFPDAPTQRGVKHLKELCACLREGYRAGILFVIQMKGVSRFIPNDRTHPEFGEALRAAAAAGVRVLAYDCLVTPDTLSLDAPVPVFLNSPYDTPLL</sequence>
<dbReference type="PANTHER" id="PTHR30545">
    <property type="entry name" value="SUGAR FERMENTATION STIMULATION PROTEIN A"/>
    <property type="match status" value="1"/>
</dbReference>
<name>A0ABT1RX62_9FIRM</name>
<gene>
    <name evidence="1 4" type="primary">sfsA</name>
    <name evidence="4" type="ORF">NE695_04690</name>
</gene>
<reference evidence="4 5" key="1">
    <citation type="submission" date="2022-06" db="EMBL/GenBank/DDBJ databases">
        <title>Isolation of gut microbiota from human fecal samples.</title>
        <authorList>
            <person name="Pamer E.G."/>
            <person name="Barat B."/>
            <person name="Waligurski E."/>
            <person name="Medina S."/>
            <person name="Paddock L."/>
            <person name="Mostad J."/>
        </authorList>
    </citation>
    <scope>NUCLEOTIDE SEQUENCE [LARGE SCALE GENOMIC DNA]</scope>
    <source>
        <strain evidence="4 5">DFI.9.73</strain>
    </source>
</reference>
<accession>A0ABT1RX62</accession>
<dbReference type="CDD" id="cd22359">
    <property type="entry name" value="SfsA-like_bacterial"/>
    <property type="match status" value="1"/>
</dbReference>
<dbReference type="InterPro" id="IPR005224">
    <property type="entry name" value="SfsA"/>
</dbReference>
<dbReference type="Gene3D" id="2.40.50.580">
    <property type="match status" value="1"/>
</dbReference>
<comment type="caution">
    <text evidence="4">The sequence shown here is derived from an EMBL/GenBank/DDBJ whole genome shotgun (WGS) entry which is preliminary data.</text>
</comment>
<evidence type="ECO:0000313" key="4">
    <source>
        <dbReference type="EMBL" id="MCQ4839210.1"/>
    </source>
</evidence>
<keyword evidence="5" id="KW-1185">Reference proteome</keyword>
<dbReference type="Proteomes" id="UP001524473">
    <property type="component" value="Unassembled WGS sequence"/>
</dbReference>
<dbReference type="Pfam" id="PF17746">
    <property type="entry name" value="SfsA_N"/>
    <property type="match status" value="1"/>
</dbReference>
<evidence type="ECO:0000259" key="2">
    <source>
        <dbReference type="Pfam" id="PF03749"/>
    </source>
</evidence>
<feature type="domain" description="SfsA N-terminal OB" evidence="3">
    <location>
        <begin position="14"/>
        <end position="76"/>
    </location>
</feature>
<proteinExistence type="inferred from homology"/>
<dbReference type="HAMAP" id="MF_00095">
    <property type="entry name" value="SfsA"/>
    <property type="match status" value="1"/>
</dbReference>
<dbReference type="InterPro" id="IPR040452">
    <property type="entry name" value="SfsA_C"/>
</dbReference>
<feature type="domain" description="Sugar fermentation stimulation protein C-terminal" evidence="2">
    <location>
        <begin position="81"/>
        <end position="212"/>
    </location>
</feature>
<dbReference type="NCBIfam" id="TIGR00230">
    <property type="entry name" value="sfsA"/>
    <property type="match status" value="1"/>
</dbReference>
<protein>
    <recommendedName>
        <fullName evidence="1">Sugar fermentation stimulation protein homolog</fullName>
    </recommendedName>
</protein>
<comment type="similarity">
    <text evidence="1">Belongs to the SfsA family.</text>
</comment>
<evidence type="ECO:0000313" key="5">
    <source>
        <dbReference type="Proteomes" id="UP001524473"/>
    </source>
</evidence>
<dbReference type="Gene3D" id="3.40.1350.60">
    <property type="match status" value="1"/>
</dbReference>
<dbReference type="EMBL" id="JANFZH010000007">
    <property type="protein sequence ID" value="MCQ4839210.1"/>
    <property type="molecule type" value="Genomic_DNA"/>
</dbReference>
<dbReference type="GeneID" id="90534010"/>
<dbReference type="PANTHER" id="PTHR30545:SF2">
    <property type="entry name" value="SUGAR FERMENTATION STIMULATION PROTEIN A"/>
    <property type="match status" value="1"/>
</dbReference>
<organism evidence="4 5">
    <name type="scientific">Neglectibacter timonensis</name>
    <dbReference type="NCBI Taxonomy" id="1776382"/>
    <lineage>
        <taxon>Bacteria</taxon>
        <taxon>Bacillati</taxon>
        <taxon>Bacillota</taxon>
        <taxon>Clostridia</taxon>
        <taxon>Eubacteriales</taxon>
        <taxon>Oscillospiraceae</taxon>
        <taxon>Neglectibacter</taxon>
    </lineage>
</organism>
<dbReference type="RefSeq" id="WP_066867602.1">
    <property type="nucleotide sequence ID" value="NZ_CABKVV010000014.1"/>
</dbReference>
<dbReference type="Pfam" id="PF03749">
    <property type="entry name" value="SfsA"/>
    <property type="match status" value="1"/>
</dbReference>
<evidence type="ECO:0000259" key="3">
    <source>
        <dbReference type="Pfam" id="PF17746"/>
    </source>
</evidence>
<evidence type="ECO:0000256" key="1">
    <source>
        <dbReference type="HAMAP-Rule" id="MF_00095"/>
    </source>
</evidence>